<dbReference type="Pfam" id="PF00392">
    <property type="entry name" value="GntR"/>
    <property type="match status" value="1"/>
</dbReference>
<protein>
    <submittedName>
        <fullName evidence="5">FCD domain-containing protein</fullName>
    </submittedName>
</protein>
<evidence type="ECO:0000256" key="1">
    <source>
        <dbReference type="ARBA" id="ARBA00023015"/>
    </source>
</evidence>
<dbReference type="Gene3D" id="1.20.120.530">
    <property type="entry name" value="GntR ligand-binding domain-like"/>
    <property type="match status" value="1"/>
</dbReference>
<keyword evidence="1" id="KW-0805">Transcription regulation</keyword>
<dbReference type="GO" id="GO:0003700">
    <property type="term" value="F:DNA-binding transcription factor activity"/>
    <property type="evidence" value="ECO:0007669"/>
    <property type="project" value="InterPro"/>
</dbReference>
<dbReference type="PANTHER" id="PTHR43537">
    <property type="entry name" value="TRANSCRIPTIONAL REGULATOR, GNTR FAMILY"/>
    <property type="match status" value="1"/>
</dbReference>
<dbReference type="InterPro" id="IPR036390">
    <property type="entry name" value="WH_DNA-bd_sf"/>
</dbReference>
<keyword evidence="6" id="KW-1185">Reference proteome</keyword>
<name>A0A6M1LTH9_9PROT</name>
<dbReference type="InterPro" id="IPR011711">
    <property type="entry name" value="GntR_C"/>
</dbReference>
<dbReference type="SUPFAM" id="SSF48008">
    <property type="entry name" value="GntR ligand-binding domain-like"/>
    <property type="match status" value="1"/>
</dbReference>
<dbReference type="SUPFAM" id="SSF46785">
    <property type="entry name" value="Winged helix' DNA-binding domain"/>
    <property type="match status" value="1"/>
</dbReference>
<dbReference type="EMBL" id="JAAIKB010000019">
    <property type="protein sequence ID" value="NGM23775.1"/>
    <property type="molecule type" value="Genomic_DNA"/>
</dbReference>
<evidence type="ECO:0000256" key="2">
    <source>
        <dbReference type="ARBA" id="ARBA00023125"/>
    </source>
</evidence>
<dbReference type="SMART" id="SM00345">
    <property type="entry name" value="HTH_GNTR"/>
    <property type="match status" value="1"/>
</dbReference>
<comment type="caution">
    <text evidence="5">The sequence shown here is derived from an EMBL/GenBank/DDBJ whole genome shotgun (WGS) entry which is preliminary data.</text>
</comment>
<reference evidence="5 6" key="1">
    <citation type="submission" date="2020-02" db="EMBL/GenBank/DDBJ databases">
        <authorList>
            <person name="Kim H.M."/>
            <person name="Jeon C.O."/>
        </authorList>
    </citation>
    <scope>NUCLEOTIDE SEQUENCE [LARGE SCALE GENOMIC DNA]</scope>
    <source>
        <strain evidence="5 6">PeD5</strain>
    </source>
</reference>
<evidence type="ECO:0000313" key="6">
    <source>
        <dbReference type="Proteomes" id="UP000475385"/>
    </source>
</evidence>
<keyword evidence="3" id="KW-0804">Transcription</keyword>
<feature type="domain" description="HTH gntR-type" evidence="4">
    <location>
        <begin position="15"/>
        <end position="82"/>
    </location>
</feature>
<sequence>MSTTAAETDRQPSPDTQATAVYRRLRLDILKGRLAPGIRLKVQDLSAAYGAGQAPLREALAQLAAEGLARRIEQRGFRVADADPTEFAGLIRTRCLTEALALRESIARGDAAWEDAVAAAERRLQRLPRSLEAGRFVANPAWETAHRAFHTALLAACDAPPLLAFCERLREEADRYRMLANAIAYPGRDVAAEHAAIAEAALDRDAERAGALLAQHLGSTGEFVRLALERRAAHQGQQRKRRHAAVLAAE</sequence>
<dbReference type="Pfam" id="PF07729">
    <property type="entry name" value="FCD"/>
    <property type="match status" value="1"/>
</dbReference>
<evidence type="ECO:0000256" key="3">
    <source>
        <dbReference type="ARBA" id="ARBA00023163"/>
    </source>
</evidence>
<keyword evidence="2" id="KW-0238">DNA-binding</keyword>
<dbReference type="RefSeq" id="WP_164697690.1">
    <property type="nucleotide sequence ID" value="NZ_JAAIKB010000019.1"/>
</dbReference>
<evidence type="ECO:0000259" key="4">
    <source>
        <dbReference type="PROSITE" id="PS50949"/>
    </source>
</evidence>
<dbReference type="PROSITE" id="PS50949">
    <property type="entry name" value="HTH_GNTR"/>
    <property type="match status" value="1"/>
</dbReference>
<dbReference type="PANTHER" id="PTHR43537:SF20">
    <property type="entry name" value="HTH-TYPE TRANSCRIPTIONAL REPRESSOR GLAR"/>
    <property type="match status" value="1"/>
</dbReference>
<dbReference type="Proteomes" id="UP000475385">
    <property type="component" value="Unassembled WGS sequence"/>
</dbReference>
<dbReference type="Gene3D" id="1.10.10.10">
    <property type="entry name" value="Winged helix-like DNA-binding domain superfamily/Winged helix DNA-binding domain"/>
    <property type="match status" value="1"/>
</dbReference>
<dbReference type="InterPro" id="IPR000524">
    <property type="entry name" value="Tscrpt_reg_HTH_GntR"/>
</dbReference>
<dbReference type="InterPro" id="IPR008920">
    <property type="entry name" value="TF_FadR/GntR_C"/>
</dbReference>
<dbReference type="GO" id="GO:0003677">
    <property type="term" value="F:DNA binding"/>
    <property type="evidence" value="ECO:0007669"/>
    <property type="project" value="UniProtKB-KW"/>
</dbReference>
<dbReference type="SMART" id="SM00895">
    <property type="entry name" value="FCD"/>
    <property type="match status" value="1"/>
</dbReference>
<gene>
    <name evidence="5" type="ORF">G3576_27450</name>
</gene>
<dbReference type="AlphaFoldDB" id="A0A6M1LTH9"/>
<reference evidence="5 6" key="2">
    <citation type="submission" date="2020-03" db="EMBL/GenBank/DDBJ databases">
        <title>Roseomonas stagni sp. nov., isolated from pond water in Japan.</title>
        <authorList>
            <person name="Furuhata K."/>
            <person name="Miyamoto H."/>
            <person name="Goto K."/>
        </authorList>
    </citation>
    <scope>NUCLEOTIDE SEQUENCE [LARGE SCALE GENOMIC DNA]</scope>
    <source>
        <strain evidence="5 6">PeD5</strain>
    </source>
</reference>
<accession>A0A6M1LTH9</accession>
<evidence type="ECO:0000313" key="5">
    <source>
        <dbReference type="EMBL" id="NGM23775.1"/>
    </source>
</evidence>
<organism evidence="5 6">
    <name type="scientific">Falsiroseomonas algicola</name>
    <dbReference type="NCBI Taxonomy" id="2716930"/>
    <lineage>
        <taxon>Bacteria</taxon>
        <taxon>Pseudomonadati</taxon>
        <taxon>Pseudomonadota</taxon>
        <taxon>Alphaproteobacteria</taxon>
        <taxon>Acetobacterales</taxon>
        <taxon>Roseomonadaceae</taxon>
        <taxon>Falsiroseomonas</taxon>
    </lineage>
</organism>
<dbReference type="InterPro" id="IPR036388">
    <property type="entry name" value="WH-like_DNA-bd_sf"/>
</dbReference>
<proteinExistence type="predicted"/>